<name>A0A0G3BK58_9BURK</name>
<dbReference type="PANTHER" id="PTHR30417:SF1">
    <property type="entry name" value="N-ACETYLMURAMOYL-L-ALANINE AMIDASE AMID"/>
    <property type="match status" value="1"/>
</dbReference>
<dbReference type="EMBL" id="CP011371">
    <property type="protein sequence ID" value="AKJ28373.1"/>
    <property type="molecule type" value="Genomic_DNA"/>
</dbReference>
<dbReference type="InterPro" id="IPR036505">
    <property type="entry name" value="Amidase/PGRP_sf"/>
</dbReference>
<dbReference type="EC" id="3.5.1.28" evidence="2"/>
<dbReference type="Proteomes" id="UP000035352">
    <property type="component" value="Chromosome"/>
</dbReference>
<dbReference type="InterPro" id="IPR002502">
    <property type="entry name" value="Amidase_domain"/>
</dbReference>
<evidence type="ECO:0000313" key="6">
    <source>
        <dbReference type="EMBL" id="AKJ28373.1"/>
    </source>
</evidence>
<dbReference type="GO" id="GO:0009254">
    <property type="term" value="P:peptidoglycan turnover"/>
    <property type="evidence" value="ECO:0007669"/>
    <property type="project" value="TreeGrafter"/>
</dbReference>
<dbReference type="OrthoDB" id="8844265at2"/>
<dbReference type="Gene3D" id="3.40.80.10">
    <property type="entry name" value="Peptidoglycan recognition protein-like"/>
    <property type="match status" value="1"/>
</dbReference>
<keyword evidence="4" id="KW-0961">Cell wall biogenesis/degradation</keyword>
<dbReference type="CDD" id="cd06583">
    <property type="entry name" value="PGRP"/>
    <property type="match status" value="1"/>
</dbReference>
<evidence type="ECO:0000256" key="4">
    <source>
        <dbReference type="ARBA" id="ARBA00023316"/>
    </source>
</evidence>
<dbReference type="GO" id="GO:0009253">
    <property type="term" value="P:peptidoglycan catabolic process"/>
    <property type="evidence" value="ECO:0007669"/>
    <property type="project" value="InterPro"/>
</dbReference>
<dbReference type="InterPro" id="IPR051206">
    <property type="entry name" value="NAMLAA_amidase_2"/>
</dbReference>
<dbReference type="RefSeq" id="WP_083438178.1">
    <property type="nucleotide sequence ID" value="NZ_CP011371.1"/>
</dbReference>
<keyword evidence="7" id="KW-1185">Reference proteome</keyword>
<dbReference type="STRING" id="413882.AAW51_1682"/>
<evidence type="ECO:0000313" key="7">
    <source>
        <dbReference type="Proteomes" id="UP000035352"/>
    </source>
</evidence>
<sequence>MLNINEHGYIIDPRVKLAIGPHLEQGPMDTVRGIIVHQTDSWTAESTLNTYRTSTVGAHLLIDKDGAVYQTASLFKRTLHVGRLKSRCLIEQTCAPAETRALSAMNIAAMHRHEMKKQVPQRYPANEDSIGIEIVGRALPLDVPPAKRVYEAVTPAQSASLRWLMQALIQQLNVPVTEVFRHSVVSYKNPTEGSTARW</sequence>
<protein>
    <recommendedName>
        <fullName evidence="2">N-acetylmuramoyl-L-alanine amidase</fullName>
        <ecNumber evidence="2">3.5.1.28</ecNumber>
    </recommendedName>
</protein>
<evidence type="ECO:0000256" key="3">
    <source>
        <dbReference type="ARBA" id="ARBA00022801"/>
    </source>
</evidence>
<comment type="catalytic activity">
    <reaction evidence="1">
        <text>Hydrolyzes the link between N-acetylmuramoyl residues and L-amino acid residues in certain cell-wall glycopeptides.</text>
        <dbReference type="EC" id="3.5.1.28"/>
    </reaction>
</comment>
<dbReference type="PANTHER" id="PTHR30417">
    <property type="entry name" value="N-ACETYLMURAMOYL-L-ALANINE AMIDASE AMID"/>
    <property type="match status" value="1"/>
</dbReference>
<evidence type="ECO:0000256" key="1">
    <source>
        <dbReference type="ARBA" id="ARBA00001561"/>
    </source>
</evidence>
<evidence type="ECO:0000259" key="5">
    <source>
        <dbReference type="Pfam" id="PF01510"/>
    </source>
</evidence>
<proteinExistence type="predicted"/>
<accession>A0A0G3BK58</accession>
<evidence type="ECO:0000256" key="2">
    <source>
        <dbReference type="ARBA" id="ARBA00011901"/>
    </source>
</evidence>
<dbReference type="GO" id="GO:0071555">
    <property type="term" value="P:cell wall organization"/>
    <property type="evidence" value="ECO:0007669"/>
    <property type="project" value="UniProtKB-KW"/>
</dbReference>
<dbReference type="GO" id="GO:0008745">
    <property type="term" value="F:N-acetylmuramoyl-L-alanine amidase activity"/>
    <property type="evidence" value="ECO:0007669"/>
    <property type="project" value="UniProtKB-EC"/>
</dbReference>
<organism evidence="6 7">
    <name type="scientific">Caldimonas brevitalea</name>
    <dbReference type="NCBI Taxonomy" id="413882"/>
    <lineage>
        <taxon>Bacteria</taxon>
        <taxon>Pseudomonadati</taxon>
        <taxon>Pseudomonadota</taxon>
        <taxon>Betaproteobacteria</taxon>
        <taxon>Burkholderiales</taxon>
        <taxon>Sphaerotilaceae</taxon>
        <taxon>Caldimonas</taxon>
    </lineage>
</organism>
<dbReference type="AlphaFoldDB" id="A0A0G3BK58"/>
<dbReference type="Pfam" id="PF01510">
    <property type="entry name" value="Amidase_2"/>
    <property type="match status" value="1"/>
</dbReference>
<dbReference type="KEGG" id="pbh:AAW51_1682"/>
<keyword evidence="3" id="KW-0378">Hydrolase</keyword>
<reference evidence="6 7" key="1">
    <citation type="submission" date="2015-05" db="EMBL/GenBank/DDBJ databases">
        <authorList>
            <person name="Tang B."/>
            <person name="Yu Y."/>
        </authorList>
    </citation>
    <scope>NUCLEOTIDE SEQUENCE [LARGE SCALE GENOMIC DNA]</scope>
    <source>
        <strain evidence="6 7">DSM 7029</strain>
    </source>
</reference>
<gene>
    <name evidence="6" type="ORF">AAW51_1682</name>
</gene>
<dbReference type="SUPFAM" id="SSF55846">
    <property type="entry name" value="N-acetylmuramoyl-L-alanine amidase-like"/>
    <property type="match status" value="1"/>
</dbReference>
<feature type="domain" description="N-acetylmuramoyl-L-alanine amidase" evidence="5">
    <location>
        <begin position="30"/>
        <end position="183"/>
    </location>
</feature>